<sequence length="324" mass="33806">MRRRTVLGAMASALASPALAQPRWPDRPIRLVVPFVAGSSTDLIARIVAARLSELLGERMVVDNRAGAGGLIAAQTVARAAPDGLTLYFGGSTLIGNASLHRDPGYDPVADFTPIVNIVENPALLVVKRDAPWRDAAALAAAMRERAAAGRPLTYGSGGVGTPAHLAAAALATLAGTQALHVPYRGANQAVLALEQGEVDFTYAIIGIALPQVRAGNFRPLMVTGARRASSLPEVPTFGEAIADGPVVTTWSALSGPAGLPAHAVATLHQAVHRAARDAPFVEALTRDGGEMVLSESPQAFAAFWRDQRRVLSELVTMTGARVE</sequence>
<comment type="similarity">
    <text evidence="1">Belongs to the UPF0065 (bug) family.</text>
</comment>
<reference evidence="3 4" key="2">
    <citation type="submission" date="2020-03" db="EMBL/GenBank/DDBJ databases">
        <title>Roseomonas stagni sp. nov., isolated from pond water in Japan.</title>
        <authorList>
            <person name="Furuhata K."/>
            <person name="Miyamoto H."/>
            <person name="Goto K."/>
        </authorList>
    </citation>
    <scope>NUCLEOTIDE SEQUENCE [LARGE SCALE GENOMIC DNA]</scope>
    <source>
        <strain evidence="3 4">PeD5</strain>
    </source>
</reference>
<dbReference type="PIRSF" id="PIRSF017082">
    <property type="entry name" value="YflP"/>
    <property type="match status" value="1"/>
</dbReference>
<dbReference type="Gene3D" id="3.40.190.150">
    <property type="entry name" value="Bordetella uptake gene, domain 1"/>
    <property type="match status" value="1"/>
</dbReference>
<dbReference type="Proteomes" id="UP000475385">
    <property type="component" value="Unassembled WGS sequence"/>
</dbReference>
<dbReference type="PANTHER" id="PTHR42928">
    <property type="entry name" value="TRICARBOXYLATE-BINDING PROTEIN"/>
    <property type="match status" value="1"/>
</dbReference>
<comment type="caution">
    <text evidence="3">The sequence shown here is derived from an EMBL/GenBank/DDBJ whole genome shotgun (WGS) entry which is preliminary data.</text>
</comment>
<accession>A0A6M1LMS0</accession>
<protein>
    <submittedName>
        <fullName evidence="3">Tripartite tricarboxylate transporter substrate binding protein</fullName>
    </submittedName>
</protein>
<feature type="signal peptide" evidence="2">
    <location>
        <begin position="1"/>
        <end position="20"/>
    </location>
</feature>
<evidence type="ECO:0000256" key="2">
    <source>
        <dbReference type="SAM" id="SignalP"/>
    </source>
</evidence>
<gene>
    <name evidence="3" type="ORF">G3576_15115</name>
</gene>
<evidence type="ECO:0000313" key="3">
    <source>
        <dbReference type="EMBL" id="NGM21352.1"/>
    </source>
</evidence>
<dbReference type="Gene3D" id="3.40.190.10">
    <property type="entry name" value="Periplasmic binding protein-like II"/>
    <property type="match status" value="1"/>
</dbReference>
<proteinExistence type="inferred from homology"/>
<evidence type="ECO:0000256" key="1">
    <source>
        <dbReference type="ARBA" id="ARBA00006987"/>
    </source>
</evidence>
<feature type="chain" id="PRO_5026922610" evidence="2">
    <location>
        <begin position="21"/>
        <end position="324"/>
    </location>
</feature>
<reference evidence="3 4" key="1">
    <citation type="submission" date="2020-02" db="EMBL/GenBank/DDBJ databases">
        <authorList>
            <person name="Kim H.M."/>
            <person name="Jeon C.O."/>
        </authorList>
    </citation>
    <scope>NUCLEOTIDE SEQUENCE [LARGE SCALE GENOMIC DNA]</scope>
    <source>
        <strain evidence="3 4">PeD5</strain>
    </source>
</reference>
<dbReference type="PANTHER" id="PTHR42928:SF5">
    <property type="entry name" value="BLR1237 PROTEIN"/>
    <property type="match status" value="1"/>
</dbReference>
<keyword evidence="2" id="KW-0732">Signal</keyword>
<dbReference type="AlphaFoldDB" id="A0A6M1LMS0"/>
<dbReference type="SUPFAM" id="SSF53850">
    <property type="entry name" value="Periplasmic binding protein-like II"/>
    <property type="match status" value="1"/>
</dbReference>
<dbReference type="CDD" id="cd07012">
    <property type="entry name" value="PBP2_Bug_TTT"/>
    <property type="match status" value="1"/>
</dbReference>
<dbReference type="Pfam" id="PF03401">
    <property type="entry name" value="TctC"/>
    <property type="match status" value="1"/>
</dbReference>
<dbReference type="InterPro" id="IPR042100">
    <property type="entry name" value="Bug_dom1"/>
</dbReference>
<evidence type="ECO:0000313" key="4">
    <source>
        <dbReference type="Proteomes" id="UP000475385"/>
    </source>
</evidence>
<organism evidence="3 4">
    <name type="scientific">Falsiroseomonas algicola</name>
    <dbReference type="NCBI Taxonomy" id="2716930"/>
    <lineage>
        <taxon>Bacteria</taxon>
        <taxon>Pseudomonadati</taxon>
        <taxon>Pseudomonadota</taxon>
        <taxon>Alphaproteobacteria</taxon>
        <taxon>Acetobacterales</taxon>
        <taxon>Roseomonadaceae</taxon>
        <taxon>Falsiroseomonas</taxon>
    </lineage>
</organism>
<keyword evidence="4" id="KW-1185">Reference proteome</keyword>
<dbReference type="EMBL" id="JAAIKB010000005">
    <property type="protein sequence ID" value="NGM21352.1"/>
    <property type="molecule type" value="Genomic_DNA"/>
</dbReference>
<dbReference type="RefSeq" id="WP_164695245.1">
    <property type="nucleotide sequence ID" value="NZ_JAAIKB010000005.1"/>
</dbReference>
<dbReference type="InterPro" id="IPR005064">
    <property type="entry name" value="BUG"/>
</dbReference>
<name>A0A6M1LMS0_9PROT</name>